<evidence type="ECO:0000313" key="2">
    <source>
        <dbReference type="EMBL" id="MBK9796640.1"/>
    </source>
</evidence>
<evidence type="ECO:0000256" key="1">
    <source>
        <dbReference type="SAM" id="Phobius"/>
    </source>
</evidence>
<comment type="caution">
    <text evidence="2">The sequence shown here is derived from an EMBL/GenBank/DDBJ whole genome shotgun (WGS) entry which is preliminary data.</text>
</comment>
<gene>
    <name evidence="2" type="ORF">IPP58_09090</name>
</gene>
<evidence type="ECO:0000313" key="3">
    <source>
        <dbReference type="Proteomes" id="UP000886657"/>
    </source>
</evidence>
<sequence>MISITDPIRPAIAHTRRLLFEPFSFQKWLVLGFSAFLAQLGQGGSYNFNGNPFDHSTRKDFDFEPVATWISEHLPLVIALVILIFMLILALAILFQWLSSRGQFLFLDGVARDRAEIAEPWTRLRGPGNQLFGFRLKLLLAGFALFFLCGGLGVLIALPDIHARHFGTAAILGLVVAGGLLLLGLLAMALIGALLHDFVVPVMYQRQVGVAAAWTALRQELLPGQAWKFVGFYLLSLLLELAAALLMLLGCCLTCCVALLPYISSVVFLPIHVFFRCYSLGFLEQFGEEWRIIQVPLPLAEA</sequence>
<feature type="transmembrane region" description="Helical" evidence="1">
    <location>
        <begin position="76"/>
        <end position="98"/>
    </location>
</feature>
<feature type="transmembrane region" description="Helical" evidence="1">
    <location>
        <begin position="138"/>
        <end position="158"/>
    </location>
</feature>
<reference evidence="2" key="1">
    <citation type="submission" date="2020-10" db="EMBL/GenBank/DDBJ databases">
        <title>Connecting structure to function with the recovery of over 1000 high-quality activated sludge metagenome-assembled genomes encoding full-length rRNA genes using long-read sequencing.</title>
        <authorList>
            <person name="Singleton C.M."/>
            <person name="Petriglieri F."/>
            <person name="Kristensen J.M."/>
            <person name="Kirkegaard R.H."/>
            <person name="Michaelsen T.Y."/>
            <person name="Andersen M.H."/>
            <person name="Karst S.M."/>
            <person name="Dueholm M.S."/>
            <person name="Nielsen P.H."/>
            <person name="Albertsen M."/>
        </authorList>
    </citation>
    <scope>NUCLEOTIDE SEQUENCE</scope>
    <source>
        <strain evidence="2">Skiv_18-Q3-R9-52_MAXAC.067</strain>
    </source>
</reference>
<keyword evidence="1" id="KW-0812">Transmembrane</keyword>
<proteinExistence type="predicted"/>
<accession>A0A9D7XLL7</accession>
<keyword evidence="1" id="KW-1133">Transmembrane helix</keyword>
<dbReference type="Pfam" id="PF24400">
    <property type="entry name" value="DUF7544"/>
    <property type="match status" value="1"/>
</dbReference>
<dbReference type="AlphaFoldDB" id="A0A9D7XLL7"/>
<dbReference type="EMBL" id="JADKIO010000006">
    <property type="protein sequence ID" value="MBK9796640.1"/>
    <property type="molecule type" value="Genomic_DNA"/>
</dbReference>
<organism evidence="2 3">
    <name type="scientific">Candidatus Geothrix skivensis</name>
    <dbReference type="NCBI Taxonomy" id="2954439"/>
    <lineage>
        <taxon>Bacteria</taxon>
        <taxon>Pseudomonadati</taxon>
        <taxon>Acidobacteriota</taxon>
        <taxon>Holophagae</taxon>
        <taxon>Holophagales</taxon>
        <taxon>Holophagaceae</taxon>
        <taxon>Geothrix</taxon>
    </lineage>
</organism>
<name>A0A9D7XLL7_9BACT</name>
<evidence type="ECO:0008006" key="4">
    <source>
        <dbReference type="Google" id="ProtNLM"/>
    </source>
</evidence>
<dbReference type="InterPro" id="IPR055966">
    <property type="entry name" value="DUF7544"/>
</dbReference>
<dbReference type="Proteomes" id="UP000886657">
    <property type="component" value="Unassembled WGS sequence"/>
</dbReference>
<feature type="transmembrane region" description="Helical" evidence="1">
    <location>
        <begin position="170"/>
        <end position="195"/>
    </location>
</feature>
<feature type="transmembrane region" description="Helical" evidence="1">
    <location>
        <begin position="232"/>
        <end position="260"/>
    </location>
</feature>
<keyword evidence="1" id="KW-0472">Membrane</keyword>
<protein>
    <recommendedName>
        <fullName evidence="4">DUF4013 domain-containing protein</fullName>
    </recommendedName>
</protein>